<dbReference type="GO" id="GO:0005886">
    <property type="term" value="C:plasma membrane"/>
    <property type="evidence" value="ECO:0007669"/>
    <property type="project" value="UniProtKB-SubCell"/>
</dbReference>
<proteinExistence type="inferred from homology"/>
<dbReference type="Gene3D" id="3.30.70.20">
    <property type="match status" value="2"/>
</dbReference>
<keyword evidence="10" id="KW-1003">Cell membrane</keyword>
<evidence type="ECO:0000256" key="10">
    <source>
        <dbReference type="HAMAP-Rule" id="MF_00463"/>
    </source>
</evidence>
<feature type="binding site" evidence="10">
    <location>
        <position position="142"/>
    </location>
    <ligand>
        <name>[4Fe-4S] cluster</name>
        <dbReference type="ChEBI" id="CHEBI:49883"/>
        <label>2</label>
    </ligand>
</feature>
<dbReference type="InterPro" id="IPR017900">
    <property type="entry name" value="4Fe4S_Fe_S_CS"/>
</dbReference>
<evidence type="ECO:0000256" key="5">
    <source>
        <dbReference type="ARBA" id="ARBA00022967"/>
    </source>
</evidence>
<feature type="domain" description="4Fe-4S ferredoxin-type" evidence="11">
    <location>
        <begin position="230"/>
        <end position="255"/>
    </location>
</feature>
<keyword evidence="2 10" id="KW-0004">4Fe-4S</keyword>
<dbReference type="Proteomes" id="UP000824164">
    <property type="component" value="Unassembled WGS sequence"/>
</dbReference>
<reference evidence="13" key="2">
    <citation type="journal article" date="2021" name="PeerJ">
        <title>Extensive microbial diversity within the chicken gut microbiome revealed by metagenomics and culture.</title>
        <authorList>
            <person name="Gilroy R."/>
            <person name="Ravi A."/>
            <person name="Getino M."/>
            <person name="Pursley I."/>
            <person name="Horton D.L."/>
            <person name="Alikhan N.F."/>
            <person name="Baker D."/>
            <person name="Gharbi K."/>
            <person name="Hall N."/>
            <person name="Watson M."/>
            <person name="Adriaenssens E.M."/>
            <person name="Foster-Nyarko E."/>
            <person name="Jarju S."/>
            <person name="Secka A."/>
            <person name="Antonio M."/>
            <person name="Oren A."/>
            <person name="Chaudhuri R.R."/>
            <person name="La Ragione R."/>
            <person name="Hildebrand F."/>
            <person name="Pallen M.J."/>
        </authorList>
    </citation>
    <scope>NUCLEOTIDE SEQUENCE</scope>
    <source>
        <strain evidence="13">CHK187-14744</strain>
    </source>
</reference>
<dbReference type="PANTHER" id="PTHR43560:SF1">
    <property type="entry name" value="ION-TRANSLOCATING OXIDOREDUCTASE COMPLEX SUBUNIT B"/>
    <property type="match status" value="1"/>
</dbReference>
<dbReference type="InterPro" id="IPR017896">
    <property type="entry name" value="4Fe4S_Fe-S-bd"/>
</dbReference>
<evidence type="ECO:0000256" key="2">
    <source>
        <dbReference type="ARBA" id="ARBA00022485"/>
    </source>
</evidence>
<feature type="binding site" evidence="10">
    <location>
        <position position="52"/>
    </location>
    <ligand>
        <name>[4Fe-4S] cluster</name>
        <dbReference type="ChEBI" id="CHEBI:49883"/>
        <label>1</label>
    </ligand>
</feature>
<evidence type="ECO:0000313" key="13">
    <source>
        <dbReference type="EMBL" id="HIU01735.1"/>
    </source>
</evidence>
<feature type="region of interest" description="Hydrophobic" evidence="10">
    <location>
        <begin position="1"/>
        <end position="21"/>
    </location>
</feature>
<feature type="domain" description="4Fe-4S ferredoxin-type" evidence="11">
    <location>
        <begin position="156"/>
        <end position="185"/>
    </location>
</feature>
<evidence type="ECO:0000259" key="11">
    <source>
        <dbReference type="PROSITE" id="PS51379"/>
    </source>
</evidence>
<keyword evidence="1 10" id="KW-0813">Transport</keyword>
<dbReference type="PANTHER" id="PTHR43560">
    <property type="entry name" value="ION-TRANSLOCATING OXIDOREDUCTASE COMPLEX SUBUNIT B"/>
    <property type="match status" value="1"/>
</dbReference>
<dbReference type="InterPro" id="IPR050395">
    <property type="entry name" value="4Fe4S_Ferredoxin_RnfB"/>
</dbReference>
<comment type="caution">
    <text evidence="13">The sequence shown here is derived from an EMBL/GenBank/DDBJ whole genome shotgun (WGS) entry which is preliminary data.</text>
</comment>
<dbReference type="GO" id="GO:0009055">
    <property type="term" value="F:electron transfer activity"/>
    <property type="evidence" value="ECO:0007669"/>
    <property type="project" value="InterPro"/>
</dbReference>
<evidence type="ECO:0000259" key="12">
    <source>
        <dbReference type="PROSITE" id="PS51656"/>
    </source>
</evidence>
<name>A0A9D1HE20_9FIRM</name>
<feature type="domain" description="4Fe-4S" evidence="12">
    <location>
        <begin position="27"/>
        <end position="86"/>
    </location>
</feature>
<evidence type="ECO:0000256" key="9">
    <source>
        <dbReference type="ARBA" id="ARBA00023136"/>
    </source>
</evidence>
<dbReference type="SUPFAM" id="SSF54862">
    <property type="entry name" value="4Fe-4S ferredoxins"/>
    <property type="match status" value="1"/>
</dbReference>
<comment type="function">
    <text evidence="10">Part of a membrane-bound complex that couples electron transfer with translocation of ions across the membrane.</text>
</comment>
<reference evidence="13" key="1">
    <citation type="submission" date="2020-10" db="EMBL/GenBank/DDBJ databases">
        <authorList>
            <person name="Gilroy R."/>
        </authorList>
    </citation>
    <scope>NUCLEOTIDE SEQUENCE</scope>
    <source>
        <strain evidence="13">CHK187-14744</strain>
    </source>
</reference>
<dbReference type="InterPro" id="IPR010207">
    <property type="entry name" value="Elect_transpt_cplx_RnfB/RsxB"/>
</dbReference>
<dbReference type="PROSITE" id="PS51656">
    <property type="entry name" value="4FE4S"/>
    <property type="match status" value="1"/>
</dbReference>
<organism evidence="13 14">
    <name type="scientific">Candidatus Onthocola gallistercoris</name>
    <dbReference type="NCBI Taxonomy" id="2840876"/>
    <lineage>
        <taxon>Bacteria</taxon>
        <taxon>Bacillati</taxon>
        <taxon>Bacillota</taxon>
        <taxon>Bacilli</taxon>
        <taxon>Candidatus Onthocola</taxon>
    </lineage>
</organism>
<gene>
    <name evidence="10" type="primary">rnfB</name>
    <name evidence="13" type="ORF">IAB63_00600</name>
</gene>
<keyword evidence="8 10" id="KW-0411">Iron-sulfur</keyword>
<dbReference type="EC" id="7.-.-.-" evidence="10"/>
<dbReference type="GO" id="GO:0046872">
    <property type="term" value="F:metal ion binding"/>
    <property type="evidence" value="ECO:0007669"/>
    <property type="project" value="UniProtKB-KW"/>
</dbReference>
<feature type="binding site" evidence="10">
    <location>
        <position position="132"/>
    </location>
    <ligand>
        <name>[4Fe-4S] cluster</name>
        <dbReference type="ChEBI" id="CHEBI:49883"/>
        <label>2</label>
    </ligand>
</feature>
<evidence type="ECO:0000256" key="8">
    <source>
        <dbReference type="ARBA" id="ARBA00023014"/>
    </source>
</evidence>
<comment type="caution">
    <text evidence="10">Lacks conserved residue(s) required for the propagation of feature annotation.</text>
</comment>
<dbReference type="HAMAP" id="MF_00463">
    <property type="entry name" value="RsxB_RnfB"/>
    <property type="match status" value="1"/>
</dbReference>
<dbReference type="NCBIfam" id="TIGR01944">
    <property type="entry name" value="rnfB"/>
    <property type="match status" value="1"/>
</dbReference>
<feature type="binding site" evidence="10">
    <location>
        <position position="175"/>
    </location>
    <ligand>
        <name>[4Fe-4S] cluster</name>
        <dbReference type="ChEBI" id="CHEBI:49883"/>
        <label>2</label>
    </ligand>
</feature>
<dbReference type="AlphaFoldDB" id="A0A9D1HE20"/>
<comment type="subcellular location">
    <subcellularLocation>
        <location evidence="10">Cell membrane</location>
    </subcellularLocation>
</comment>
<feature type="binding site" evidence="10">
    <location>
        <position position="165"/>
    </location>
    <ligand>
        <name>[4Fe-4S] cluster</name>
        <dbReference type="ChEBI" id="CHEBI:49883"/>
        <label>3</label>
    </ligand>
</feature>
<keyword evidence="5 10" id="KW-1278">Translocase</keyword>
<dbReference type="CDD" id="cd10549">
    <property type="entry name" value="MtMvhB_like"/>
    <property type="match status" value="1"/>
</dbReference>
<keyword evidence="9 10" id="KW-0472">Membrane</keyword>
<dbReference type="GO" id="GO:0051539">
    <property type="term" value="F:4 iron, 4 sulfur cluster binding"/>
    <property type="evidence" value="ECO:0007669"/>
    <property type="project" value="UniProtKB-UniRule"/>
</dbReference>
<evidence type="ECO:0000256" key="4">
    <source>
        <dbReference type="ARBA" id="ARBA00022737"/>
    </source>
</evidence>
<dbReference type="Pfam" id="PF12837">
    <property type="entry name" value="Fer4_6"/>
    <property type="match status" value="1"/>
</dbReference>
<dbReference type="Gene3D" id="1.10.15.40">
    <property type="entry name" value="Electron transport complex subunit B, putative Fe-S cluster"/>
    <property type="match status" value="1"/>
</dbReference>
<dbReference type="EMBL" id="DVLT01000004">
    <property type="protein sequence ID" value="HIU01735.1"/>
    <property type="molecule type" value="Genomic_DNA"/>
</dbReference>
<dbReference type="PROSITE" id="PS51379">
    <property type="entry name" value="4FE4S_FER_2"/>
    <property type="match status" value="3"/>
</dbReference>
<dbReference type="Pfam" id="PF12838">
    <property type="entry name" value="Fer4_7"/>
    <property type="match status" value="1"/>
</dbReference>
<feature type="domain" description="4Fe-4S ferredoxin-type" evidence="11">
    <location>
        <begin position="201"/>
        <end position="229"/>
    </location>
</feature>
<keyword evidence="4 10" id="KW-0677">Repeat</keyword>
<feature type="binding site" evidence="10">
    <location>
        <position position="69"/>
    </location>
    <ligand>
        <name>[4Fe-4S] cluster</name>
        <dbReference type="ChEBI" id="CHEBI:49883"/>
        <label>1</label>
    </ligand>
</feature>
<dbReference type="GO" id="GO:0022900">
    <property type="term" value="P:electron transport chain"/>
    <property type="evidence" value="ECO:0007669"/>
    <property type="project" value="UniProtKB-UniRule"/>
</dbReference>
<dbReference type="Pfam" id="PF04060">
    <property type="entry name" value="FeS"/>
    <property type="match status" value="1"/>
</dbReference>
<evidence type="ECO:0000256" key="6">
    <source>
        <dbReference type="ARBA" id="ARBA00022982"/>
    </source>
</evidence>
<dbReference type="InterPro" id="IPR007202">
    <property type="entry name" value="4Fe-4S_dom"/>
</dbReference>
<comment type="cofactor">
    <cofactor evidence="10">
        <name>[4Fe-4S] cluster</name>
        <dbReference type="ChEBI" id="CHEBI:49883"/>
    </cofactor>
    <text evidence="10">Binds 3 [4Fe-4S] clusters.</text>
</comment>
<keyword evidence="7 10" id="KW-0408">Iron</keyword>
<keyword evidence="3 10" id="KW-0479">Metal-binding</keyword>
<accession>A0A9D1HE20</accession>
<feature type="binding site" evidence="10">
    <location>
        <position position="146"/>
    </location>
    <ligand>
        <name>[4Fe-4S] cluster</name>
        <dbReference type="ChEBI" id="CHEBI:49883"/>
        <label>3</label>
    </ligand>
</feature>
<comment type="subunit">
    <text evidence="10">The complex is composed of six subunits: RnfA, RnfB, RnfC, RnfD, RnfE and RnfG.</text>
</comment>
<feature type="binding site" evidence="10">
    <location>
        <position position="168"/>
    </location>
    <ligand>
        <name>[4Fe-4S] cluster</name>
        <dbReference type="ChEBI" id="CHEBI:49883"/>
        <label>3</label>
    </ligand>
</feature>
<sequence length="255" mass="26105">MGIVIVAVVGLVAGLILSVASIVFNVPVDEKEEALLEVLPGANCGACGFSGCSGYAAALAKGEAKVGLCAPGGPDVAEECAEVLGVSAGNVEKKVAVIRCGGHCDNVDSKLEYKGIDTCLAASQLFGGDSACQYGCLGYGDCAAACPEHAITICNGLATVDADLCTGCGICAKTCPKQVITVAPAKFRQHVRCINKDKGAETRKVCKTGCIGCMKCQKECPFGAITVKDFHASIDYDKCKNCGKCKAVCPVHAIQ</sequence>
<evidence type="ECO:0000256" key="7">
    <source>
        <dbReference type="ARBA" id="ARBA00023004"/>
    </source>
</evidence>
<comment type="similarity">
    <text evidence="10">Belongs to the 4Fe4S bacterial-type ferredoxin family. RnfB subfamily.</text>
</comment>
<feature type="binding site" evidence="10">
    <location>
        <position position="171"/>
    </location>
    <ligand>
        <name>[4Fe-4S] cluster</name>
        <dbReference type="ChEBI" id="CHEBI:49883"/>
        <label>3</label>
    </ligand>
</feature>
<keyword evidence="6 10" id="KW-0249">Electron transport</keyword>
<feature type="binding site" evidence="10">
    <location>
        <position position="47"/>
    </location>
    <ligand>
        <name>[4Fe-4S] cluster</name>
        <dbReference type="ChEBI" id="CHEBI:49883"/>
        <label>1</label>
    </ligand>
</feature>
<evidence type="ECO:0000313" key="14">
    <source>
        <dbReference type="Proteomes" id="UP000824164"/>
    </source>
</evidence>
<evidence type="ECO:0000256" key="1">
    <source>
        <dbReference type="ARBA" id="ARBA00022448"/>
    </source>
</evidence>
<evidence type="ECO:0000256" key="3">
    <source>
        <dbReference type="ARBA" id="ARBA00022723"/>
    </source>
</evidence>
<feature type="binding site" evidence="10">
    <location>
        <position position="44"/>
    </location>
    <ligand>
        <name>[4Fe-4S] cluster</name>
        <dbReference type="ChEBI" id="CHEBI:49883"/>
        <label>1</label>
    </ligand>
</feature>
<dbReference type="PROSITE" id="PS00198">
    <property type="entry name" value="4FE4S_FER_1"/>
    <property type="match status" value="2"/>
</dbReference>
<protein>
    <recommendedName>
        <fullName evidence="10">Ion-translocating oxidoreductase complex subunit B</fullName>
        <ecNumber evidence="10">7.-.-.-</ecNumber>
    </recommendedName>
    <alternativeName>
        <fullName evidence="10">Rnf electron transport complex subunit B</fullName>
    </alternativeName>
</protein>
<feature type="binding site" evidence="10">
    <location>
        <position position="136"/>
    </location>
    <ligand>
        <name>[4Fe-4S] cluster</name>
        <dbReference type="ChEBI" id="CHEBI:49883"/>
        <label>2</label>
    </ligand>
</feature>